<sequence length="39" mass="4589">MDLIPNFSTETWVLLATSLVFLYLMRISKLWESQLIKST</sequence>
<protein>
    <submittedName>
        <fullName evidence="2">Uncharacterized protein</fullName>
    </submittedName>
</protein>
<evidence type="ECO:0000256" key="1">
    <source>
        <dbReference type="SAM" id="Phobius"/>
    </source>
</evidence>
<keyword evidence="1" id="KW-0472">Membrane</keyword>
<feature type="transmembrane region" description="Helical" evidence="1">
    <location>
        <begin position="12"/>
        <end position="31"/>
    </location>
</feature>
<reference evidence="2" key="2">
    <citation type="submission" date="2025-08" db="UniProtKB">
        <authorList>
            <consortium name="Ensembl"/>
        </authorList>
    </citation>
    <scope>IDENTIFICATION</scope>
</reference>
<dbReference type="Proteomes" id="UP000694387">
    <property type="component" value="Chromosome 14"/>
</dbReference>
<evidence type="ECO:0000313" key="3">
    <source>
        <dbReference type="Proteomes" id="UP000694387"/>
    </source>
</evidence>
<keyword evidence="1" id="KW-0812">Transmembrane</keyword>
<proteinExistence type="predicted"/>
<evidence type="ECO:0000313" key="2">
    <source>
        <dbReference type="Ensembl" id="ENSEASP00005051198.1"/>
    </source>
</evidence>
<reference evidence="2" key="3">
    <citation type="submission" date="2025-09" db="UniProtKB">
        <authorList>
            <consortium name="Ensembl"/>
        </authorList>
    </citation>
    <scope>IDENTIFICATION</scope>
</reference>
<keyword evidence="3" id="KW-1185">Reference proteome</keyword>
<reference evidence="2 3" key="1">
    <citation type="journal article" date="2020" name="Nat. Commun.">
        <title>Donkey genomes provide new insights into domestication and selection for coat color.</title>
        <authorList>
            <person name="Wang"/>
            <person name="C."/>
            <person name="Li"/>
            <person name="H."/>
            <person name="Guo"/>
            <person name="Y."/>
            <person name="Huang"/>
            <person name="J."/>
            <person name="Sun"/>
            <person name="Y."/>
            <person name="Min"/>
            <person name="J."/>
            <person name="Wang"/>
            <person name="J."/>
            <person name="Fang"/>
            <person name="X."/>
            <person name="Zhao"/>
            <person name="Z."/>
            <person name="Wang"/>
            <person name="S."/>
            <person name="Zhang"/>
            <person name="Y."/>
            <person name="Liu"/>
            <person name="Q."/>
            <person name="Jiang"/>
            <person name="Q."/>
            <person name="Wang"/>
            <person name="X."/>
            <person name="Guo"/>
            <person name="Y."/>
            <person name="Yang"/>
            <person name="C."/>
            <person name="Wang"/>
            <person name="Y."/>
            <person name="Tian"/>
            <person name="F."/>
            <person name="Zhuang"/>
            <person name="G."/>
            <person name="Fan"/>
            <person name="Y."/>
            <person name="Gao"/>
            <person name="Q."/>
            <person name="Li"/>
            <person name="Y."/>
            <person name="Ju"/>
            <person name="Z."/>
            <person name="Li"/>
            <person name="J."/>
            <person name="Li"/>
            <person name="R."/>
            <person name="Hou"/>
            <person name="M."/>
            <person name="Yang"/>
            <person name="G."/>
            <person name="Liu"/>
            <person name="G."/>
            <person name="Liu"/>
            <person name="W."/>
            <person name="Guo"/>
            <person name="J."/>
            <person name="Pan"/>
            <person name="S."/>
            <person name="Fan"/>
            <person name="G."/>
            <person name="Zhang"/>
            <person name="W."/>
            <person name="Zhang"/>
            <person name="R."/>
            <person name="Yu"/>
            <person name="J."/>
            <person name="Zhang"/>
            <person name="X."/>
            <person name="Yin"/>
            <person name="Q."/>
            <person name="Ji"/>
            <person name="C."/>
            <person name="Jin"/>
            <person name="Y."/>
            <person name="Yue"/>
            <person name="G."/>
            <person name="Liu"/>
            <person name="M."/>
            <person name="Xu"/>
            <person name="J."/>
            <person name="Liu"/>
            <person name="S."/>
            <person name="Jordana"/>
            <person name="J."/>
            <person name="Noce"/>
            <person name="A."/>
            <person name="Amills"/>
            <person name="M."/>
            <person name="Wu"/>
            <person name="D.D."/>
            <person name="Li"/>
            <person name="S."/>
            <person name="Zhou"/>
            <person name="X. and Zhong"/>
            <person name="J."/>
        </authorList>
    </citation>
    <scope>NUCLEOTIDE SEQUENCE [LARGE SCALE GENOMIC DNA]</scope>
</reference>
<dbReference type="AlphaFoldDB" id="A0A9L0JFT2"/>
<organism evidence="2 3">
    <name type="scientific">Equus asinus</name>
    <name type="common">Donkey</name>
    <name type="synonym">Equus africanus asinus</name>
    <dbReference type="NCBI Taxonomy" id="9793"/>
    <lineage>
        <taxon>Eukaryota</taxon>
        <taxon>Metazoa</taxon>
        <taxon>Chordata</taxon>
        <taxon>Craniata</taxon>
        <taxon>Vertebrata</taxon>
        <taxon>Euteleostomi</taxon>
        <taxon>Mammalia</taxon>
        <taxon>Eutheria</taxon>
        <taxon>Laurasiatheria</taxon>
        <taxon>Perissodactyla</taxon>
        <taxon>Equidae</taxon>
        <taxon>Equus</taxon>
    </lineage>
</organism>
<dbReference type="GeneTree" id="ENSGT01120000273568"/>
<dbReference type="Ensembl" id="ENSEAST00005061323.1">
    <property type="protein sequence ID" value="ENSEASP00005051198.1"/>
    <property type="gene ID" value="ENSEASG00005003366.2"/>
</dbReference>
<name>A0A9L0JFT2_EQUAS</name>
<keyword evidence="1" id="KW-1133">Transmembrane helix</keyword>
<accession>A0A9L0JFT2</accession>